<name>A0A645IWR6_9ZZZZ</name>
<protein>
    <submittedName>
        <fullName evidence="1">Uncharacterized protein</fullName>
    </submittedName>
</protein>
<dbReference type="AlphaFoldDB" id="A0A645IWR6"/>
<gene>
    <name evidence="1" type="ORF">SDC9_203320</name>
</gene>
<accession>A0A645IWR6</accession>
<organism evidence="1">
    <name type="scientific">bioreactor metagenome</name>
    <dbReference type="NCBI Taxonomy" id="1076179"/>
    <lineage>
        <taxon>unclassified sequences</taxon>
        <taxon>metagenomes</taxon>
        <taxon>ecological metagenomes</taxon>
    </lineage>
</organism>
<reference evidence="1" key="1">
    <citation type="submission" date="2019-08" db="EMBL/GenBank/DDBJ databases">
        <authorList>
            <person name="Kucharzyk K."/>
            <person name="Murdoch R.W."/>
            <person name="Higgins S."/>
            <person name="Loffler F."/>
        </authorList>
    </citation>
    <scope>NUCLEOTIDE SEQUENCE</scope>
</reference>
<comment type="caution">
    <text evidence="1">The sequence shown here is derived from an EMBL/GenBank/DDBJ whole genome shotgun (WGS) entry which is preliminary data.</text>
</comment>
<evidence type="ECO:0000313" key="1">
    <source>
        <dbReference type="EMBL" id="MPN55636.1"/>
    </source>
</evidence>
<dbReference type="EMBL" id="VSSQ01125114">
    <property type="protein sequence ID" value="MPN55636.1"/>
    <property type="molecule type" value="Genomic_DNA"/>
</dbReference>
<proteinExistence type="predicted"/>
<sequence>MMVFILKYFHKHVACGVIKHFSSKYDGFVILLNGADFRSVIIVDLLGNGGADMDVFQVRDDRGPLKEQNSANKVLGMLHLGDSALFDPFVQLAITPIFAHFRMNHVLVDCGQFSGEQ</sequence>